<proteinExistence type="predicted"/>
<keyword evidence="1" id="KW-1133">Transmembrane helix</keyword>
<dbReference type="AlphaFoldDB" id="E4TL97"/>
<feature type="transmembrane region" description="Helical" evidence="1">
    <location>
        <begin position="32"/>
        <end position="53"/>
    </location>
</feature>
<name>E4TL97_MARTH</name>
<dbReference type="HOGENOM" id="CLU_908528_0_0_10"/>
<dbReference type="KEGG" id="mtt:Ftrac_0224"/>
<dbReference type="RefSeq" id="WP_013452386.1">
    <property type="nucleotide sequence ID" value="NC_014759.1"/>
</dbReference>
<dbReference type="EMBL" id="CP002349">
    <property type="protein sequence ID" value="ADR20235.1"/>
    <property type="molecule type" value="Genomic_DNA"/>
</dbReference>
<dbReference type="STRING" id="643867.Ftrac_0224"/>
<accession>E4TL97</accession>
<reference evidence="2 3" key="1">
    <citation type="journal article" date="2011" name="Stand. Genomic Sci.">
        <title>Complete genome sequence of Marivirga tractuosa type strain (H-43).</title>
        <authorList>
            <person name="Pagani I."/>
            <person name="Chertkov O."/>
            <person name="Lapidus A."/>
            <person name="Lucas S."/>
            <person name="Del Rio T.G."/>
            <person name="Tice H."/>
            <person name="Copeland A."/>
            <person name="Cheng J.F."/>
            <person name="Nolan M."/>
            <person name="Saunders E."/>
            <person name="Pitluck S."/>
            <person name="Held B."/>
            <person name="Goodwin L."/>
            <person name="Liolios K."/>
            <person name="Ovchinikova G."/>
            <person name="Ivanova N."/>
            <person name="Mavromatis K."/>
            <person name="Pati A."/>
            <person name="Chen A."/>
            <person name="Palaniappan K."/>
            <person name="Land M."/>
            <person name="Hauser L."/>
            <person name="Jeffries C.D."/>
            <person name="Detter J.C."/>
            <person name="Han C."/>
            <person name="Tapia R."/>
            <person name="Ngatchou-Djao O.D."/>
            <person name="Rohde M."/>
            <person name="Goker M."/>
            <person name="Spring S."/>
            <person name="Sikorski J."/>
            <person name="Woyke T."/>
            <person name="Bristow J."/>
            <person name="Eisen J.A."/>
            <person name="Markowitz V."/>
            <person name="Hugenholtz P."/>
            <person name="Klenk H.P."/>
            <person name="Kyrpides N.C."/>
        </authorList>
    </citation>
    <scope>NUCLEOTIDE SEQUENCE [LARGE SCALE GENOMIC DNA]</scope>
    <source>
        <strain evidence="3">ATCC 23168 / DSM 4126 / NBRC 15989 / NCIMB 1408 / VKM B-1430 / H-43</strain>
    </source>
</reference>
<evidence type="ECO:0000313" key="3">
    <source>
        <dbReference type="Proteomes" id="UP000008720"/>
    </source>
</evidence>
<protein>
    <submittedName>
        <fullName evidence="2">Uncharacterized protein</fullName>
    </submittedName>
</protein>
<keyword evidence="3" id="KW-1185">Reference proteome</keyword>
<evidence type="ECO:0000256" key="1">
    <source>
        <dbReference type="SAM" id="Phobius"/>
    </source>
</evidence>
<keyword evidence="1" id="KW-0812">Transmembrane</keyword>
<keyword evidence="1" id="KW-0472">Membrane</keyword>
<sequence length="306" mass="35352">MAFLCAVFLHRNYNYNMLQEGKNLYHQNPKDAFVALGNYGFFKFYFLLIYLLILSFSSRVEGSTQNLSEGRDHPFYYQPSFDFSDSEKYLAPEFSEKGGFDNDIDASLNPQIYEACLTGSNQFNYISVDWSIREVNEEQSNAKQFNLDTFPEFKITSKSLVKDNFDAVKFLNVFNKAQELGYFSSISAELFIKFILQDFRDETIVFNKLNGKDSQFFFPFLILLEECELLCIKTLSKINSNGFLRTSGGGIKRTNDMATKVRDCVKKHNLASSASFKLLADFIIDEFELQNRFSSESVLNKLIRFT</sequence>
<organism evidence="2 3">
    <name type="scientific">Marivirga tractuosa (strain ATCC 23168 / DSM 4126 / NBRC 15989 / NCIMB 1408 / VKM B-1430 / H-43)</name>
    <name type="common">Microscilla tractuosa</name>
    <name type="synonym">Flexibacter tractuosus</name>
    <dbReference type="NCBI Taxonomy" id="643867"/>
    <lineage>
        <taxon>Bacteria</taxon>
        <taxon>Pseudomonadati</taxon>
        <taxon>Bacteroidota</taxon>
        <taxon>Cytophagia</taxon>
        <taxon>Cytophagales</taxon>
        <taxon>Marivirgaceae</taxon>
        <taxon>Marivirga</taxon>
    </lineage>
</organism>
<evidence type="ECO:0000313" key="2">
    <source>
        <dbReference type="EMBL" id="ADR20235.1"/>
    </source>
</evidence>
<dbReference type="Proteomes" id="UP000008720">
    <property type="component" value="Chromosome"/>
</dbReference>
<gene>
    <name evidence="2" type="ordered locus">Ftrac_0224</name>
</gene>